<keyword evidence="1" id="KW-0472">Membrane</keyword>
<dbReference type="EMBL" id="MN738900">
    <property type="protein sequence ID" value="QHT30439.1"/>
    <property type="molecule type" value="Genomic_DNA"/>
</dbReference>
<name>A0A6C0EQ31_9ZZZZ</name>
<evidence type="ECO:0000313" key="2">
    <source>
        <dbReference type="EMBL" id="QHT30439.1"/>
    </source>
</evidence>
<sequence>MNINFKRLLYAPLGQIIISMLLGFGLATLFRKACNKRNCLIFRAAPLSKIKGQIFKYDDKCYKFNPKSESCTKTKKSVEFA</sequence>
<feature type="transmembrane region" description="Helical" evidence="1">
    <location>
        <begin position="12"/>
        <end position="30"/>
    </location>
</feature>
<dbReference type="AlphaFoldDB" id="A0A6C0EQ31"/>
<reference evidence="2" key="1">
    <citation type="journal article" date="2020" name="Nature">
        <title>Giant virus diversity and host interactions through global metagenomics.</title>
        <authorList>
            <person name="Schulz F."/>
            <person name="Roux S."/>
            <person name="Paez-Espino D."/>
            <person name="Jungbluth S."/>
            <person name="Walsh D.A."/>
            <person name="Denef V.J."/>
            <person name="McMahon K.D."/>
            <person name="Konstantinidis K.T."/>
            <person name="Eloe-Fadrosh E.A."/>
            <person name="Kyrpides N.C."/>
            <person name="Woyke T."/>
        </authorList>
    </citation>
    <scope>NUCLEOTIDE SEQUENCE</scope>
    <source>
        <strain evidence="2">GVMAG-M-3300009149-34</strain>
    </source>
</reference>
<evidence type="ECO:0000256" key="1">
    <source>
        <dbReference type="SAM" id="Phobius"/>
    </source>
</evidence>
<keyword evidence="1" id="KW-0812">Transmembrane</keyword>
<keyword evidence="1" id="KW-1133">Transmembrane helix</keyword>
<protein>
    <submittedName>
        <fullName evidence="2">Uncharacterized protein</fullName>
    </submittedName>
</protein>
<proteinExistence type="predicted"/>
<organism evidence="2">
    <name type="scientific">viral metagenome</name>
    <dbReference type="NCBI Taxonomy" id="1070528"/>
    <lineage>
        <taxon>unclassified sequences</taxon>
        <taxon>metagenomes</taxon>
        <taxon>organismal metagenomes</taxon>
    </lineage>
</organism>
<accession>A0A6C0EQ31</accession>